<comment type="subcellular location">
    <subcellularLocation>
        <location evidence="1">Secreted</location>
    </subcellularLocation>
</comment>
<dbReference type="PRINTS" id="PR00722">
    <property type="entry name" value="CHYMOTRYPSIN"/>
</dbReference>
<dbReference type="EMBL" id="PP517467">
    <property type="protein sequence ID" value="WXI02717.1"/>
    <property type="molecule type" value="mRNA"/>
</dbReference>
<keyword evidence="6" id="KW-0378">Hydrolase</keyword>
<keyword evidence="4" id="KW-1015">Disulfide bond</keyword>
<feature type="chain" id="PRO_5044195112" evidence="7">
    <location>
        <begin position="19"/>
        <end position="292"/>
    </location>
</feature>
<dbReference type="InterPro" id="IPR043504">
    <property type="entry name" value="Peptidase_S1_PA_chymotrypsin"/>
</dbReference>
<dbReference type="InterPro" id="IPR001254">
    <property type="entry name" value="Trypsin_dom"/>
</dbReference>
<dbReference type="GO" id="GO:0006508">
    <property type="term" value="P:proteolysis"/>
    <property type="evidence" value="ECO:0007669"/>
    <property type="project" value="UniProtKB-KW"/>
</dbReference>
<evidence type="ECO:0000256" key="1">
    <source>
        <dbReference type="ARBA" id="ARBA00004613"/>
    </source>
</evidence>
<evidence type="ECO:0000256" key="4">
    <source>
        <dbReference type="ARBA" id="ARBA00023157"/>
    </source>
</evidence>
<dbReference type="InterPro" id="IPR033116">
    <property type="entry name" value="TRYPSIN_SER"/>
</dbReference>
<keyword evidence="6" id="KW-0720">Serine protease</keyword>
<evidence type="ECO:0000313" key="9">
    <source>
        <dbReference type="EMBL" id="WXI02717.1"/>
    </source>
</evidence>
<evidence type="ECO:0000256" key="3">
    <source>
        <dbReference type="ARBA" id="ARBA00022729"/>
    </source>
</evidence>
<evidence type="ECO:0000256" key="2">
    <source>
        <dbReference type="ARBA" id="ARBA00022525"/>
    </source>
</evidence>
<feature type="domain" description="Peptidase S1" evidence="8">
    <location>
        <begin position="49"/>
        <end position="282"/>
    </location>
</feature>
<dbReference type="GO" id="GO:0005576">
    <property type="term" value="C:extracellular region"/>
    <property type="evidence" value="ECO:0007669"/>
    <property type="project" value="UniProtKB-SubCell"/>
</dbReference>
<dbReference type="SMART" id="SM00020">
    <property type="entry name" value="Tryp_SPc"/>
    <property type="match status" value="1"/>
</dbReference>
<dbReference type="GO" id="GO:0004252">
    <property type="term" value="F:serine-type endopeptidase activity"/>
    <property type="evidence" value="ECO:0007669"/>
    <property type="project" value="InterPro"/>
</dbReference>
<dbReference type="InterPro" id="IPR018114">
    <property type="entry name" value="TRYPSIN_HIS"/>
</dbReference>
<dbReference type="InterPro" id="IPR009003">
    <property type="entry name" value="Peptidase_S1_PA"/>
</dbReference>
<dbReference type="PROSITE" id="PS50240">
    <property type="entry name" value="TRYPSIN_DOM"/>
    <property type="match status" value="1"/>
</dbReference>
<accession>A0AB38ZEL4</accession>
<dbReference type="FunFam" id="2.40.10.10:FF:000054">
    <property type="entry name" value="Complement C1r subcomponent"/>
    <property type="match status" value="1"/>
</dbReference>
<dbReference type="InterPro" id="IPR001314">
    <property type="entry name" value="Peptidase_S1A"/>
</dbReference>
<organism evidence="9">
    <name type="scientific">Oncocephalus sp</name>
    <dbReference type="NCBI Taxonomy" id="2944721"/>
    <lineage>
        <taxon>Eukaryota</taxon>
        <taxon>Metazoa</taxon>
        <taxon>Ecdysozoa</taxon>
        <taxon>Arthropoda</taxon>
        <taxon>Hexapoda</taxon>
        <taxon>Insecta</taxon>
        <taxon>Pterygota</taxon>
        <taxon>Neoptera</taxon>
        <taxon>Paraneoptera</taxon>
        <taxon>Hemiptera</taxon>
        <taxon>Heteroptera</taxon>
        <taxon>Panheteroptera</taxon>
        <taxon>Cimicomorpha</taxon>
        <taxon>Reduviidae</taxon>
        <taxon>Stenopodainae</taxon>
        <taxon>Oncocephalus</taxon>
    </lineage>
</organism>
<dbReference type="SUPFAM" id="SSF50494">
    <property type="entry name" value="Trypsin-like serine proteases"/>
    <property type="match status" value="1"/>
</dbReference>
<dbReference type="PANTHER" id="PTHR24252:SF7">
    <property type="entry name" value="HYALIN"/>
    <property type="match status" value="1"/>
</dbReference>
<dbReference type="CDD" id="cd00190">
    <property type="entry name" value="Tryp_SPc"/>
    <property type="match status" value="1"/>
</dbReference>
<dbReference type="FunFam" id="2.40.10.10:FF:000068">
    <property type="entry name" value="transmembrane protease serine 2"/>
    <property type="match status" value="1"/>
</dbReference>
<proteinExistence type="evidence at transcript level"/>
<sequence>MKELFGILFLVWIGLVWAVPLDSSEHGVAAGTKTTNCTCGWKNQGVKRIVGGEEAGEHEYPMIAGIVYKDTEILFCGSTIVTPRHLMTAAHCTHPFLDNPHQIGIHVGGHNYHKVKRTTKLKDVEKVFIHPSFNKNNLKFDMSMILLKERLQFDQKVGPACMPTSRLALVGEKLRVIGWGLTEHKGKPSEVLRKVDLDVKPHEDCMFNYIYLEIFSKHQLCTFSRGKDSCSGDSGGPLFWLNPETNRYTLAGLVSYGSFCGRSPSVNTEVSALINWYTKLISETDPSMKICA</sequence>
<keyword evidence="2" id="KW-0964">Secreted</keyword>
<dbReference type="Pfam" id="PF00089">
    <property type="entry name" value="Trypsin"/>
    <property type="match status" value="1"/>
</dbReference>
<dbReference type="Gene3D" id="2.40.10.10">
    <property type="entry name" value="Trypsin-like serine proteases"/>
    <property type="match status" value="1"/>
</dbReference>
<dbReference type="PROSITE" id="PS00134">
    <property type="entry name" value="TRYPSIN_HIS"/>
    <property type="match status" value="1"/>
</dbReference>
<feature type="signal peptide" evidence="7">
    <location>
        <begin position="1"/>
        <end position="18"/>
    </location>
</feature>
<name>A0AB38ZEL4_9HEMI</name>
<protein>
    <submittedName>
        <fullName evidence="9">Venom S1 protease 18</fullName>
    </submittedName>
</protein>
<keyword evidence="6 9" id="KW-0645">Protease</keyword>
<evidence type="ECO:0000259" key="8">
    <source>
        <dbReference type="PROSITE" id="PS50240"/>
    </source>
</evidence>
<dbReference type="PANTHER" id="PTHR24252">
    <property type="entry name" value="ACROSIN-RELATED"/>
    <property type="match status" value="1"/>
</dbReference>
<dbReference type="PROSITE" id="PS00135">
    <property type="entry name" value="TRYPSIN_SER"/>
    <property type="match status" value="1"/>
</dbReference>
<keyword evidence="3 7" id="KW-0732">Signal</keyword>
<keyword evidence="5" id="KW-0325">Glycoprotein</keyword>
<evidence type="ECO:0000256" key="7">
    <source>
        <dbReference type="SAM" id="SignalP"/>
    </source>
</evidence>
<reference evidence="9" key="1">
    <citation type="submission" date="2024-03" db="EMBL/GenBank/DDBJ databases">
        <title>Venom adaptation and exaptation during the trophic switch to blood-feeding by kissing bugs (Reduviidae: Triatominae).</title>
        <authorList>
            <person name="Zdenek C.N."/>
            <person name="Cardoso F.C."/>
            <person name="Robinson S.D."/>
            <person name="Mercedes R.S."/>
            <person name="Raidjoe E.R."/>
            <person name="Hernandez-Vargas M.J."/>
            <person name="Jin J."/>
            <person name="Corzo G."/>
            <person name="Vetter I."/>
            <person name="King G.F."/>
            <person name="Fry B.G."/>
            <person name="Walker A."/>
        </authorList>
    </citation>
    <scope>NUCLEOTIDE SEQUENCE</scope>
</reference>
<dbReference type="AlphaFoldDB" id="A0AB38ZEL4"/>
<evidence type="ECO:0000256" key="6">
    <source>
        <dbReference type="RuleBase" id="RU363034"/>
    </source>
</evidence>
<evidence type="ECO:0000256" key="5">
    <source>
        <dbReference type="ARBA" id="ARBA00023180"/>
    </source>
</evidence>